<feature type="binding site" evidence="12">
    <location>
        <position position="89"/>
    </location>
    <ligand>
        <name>Mn(2+)</name>
        <dbReference type="ChEBI" id="CHEBI:29035"/>
    </ligand>
</feature>
<comment type="caution">
    <text evidence="15">The sequence shown here is derived from an EMBL/GenBank/DDBJ whole genome shotgun (WGS) entry which is preliminary data.</text>
</comment>
<dbReference type="Gene3D" id="2.60.120.10">
    <property type="entry name" value="Jelly Rolls"/>
    <property type="match status" value="1"/>
</dbReference>
<comment type="function">
    <text evidence="1">May play a role in plant defense. Probably has no oxalate oxidase activity even if the active site is conserved.</text>
</comment>
<dbReference type="AlphaFoldDB" id="A0AAP0H9W9"/>
<evidence type="ECO:0000256" key="5">
    <source>
        <dbReference type="ARBA" id="ARBA00022523"/>
    </source>
</evidence>
<dbReference type="Pfam" id="PF00190">
    <property type="entry name" value="Cupin_1"/>
    <property type="match status" value="1"/>
</dbReference>
<comment type="subunit">
    <text evidence="4">Oligomer (believed to be a pentamer but probably hexamer).</text>
</comment>
<evidence type="ECO:0000256" key="3">
    <source>
        <dbReference type="ARBA" id="ARBA00007456"/>
    </source>
</evidence>
<evidence type="ECO:0000259" key="14">
    <source>
        <dbReference type="SMART" id="SM00835"/>
    </source>
</evidence>
<keyword evidence="10 11" id="KW-0464">Manganese</keyword>
<evidence type="ECO:0000256" key="10">
    <source>
        <dbReference type="ARBA" id="ARBA00023211"/>
    </source>
</evidence>
<feature type="signal peptide" evidence="13">
    <location>
        <begin position="1"/>
        <end position="17"/>
    </location>
</feature>
<comment type="similarity">
    <text evidence="3 13">Belongs to the germin family.</text>
</comment>
<feature type="binding site" evidence="11">
    <location>
        <position position="86"/>
    </location>
    <ligand>
        <name>oxalate</name>
        <dbReference type="ChEBI" id="CHEBI:30623"/>
    </ligand>
</feature>
<proteinExistence type="inferred from homology"/>
<evidence type="ECO:0000313" key="15">
    <source>
        <dbReference type="EMBL" id="KAK9075105.1"/>
    </source>
</evidence>
<evidence type="ECO:0000256" key="11">
    <source>
        <dbReference type="PIRSR" id="PIRSR601929-1"/>
    </source>
</evidence>
<feature type="chain" id="PRO_5042669985" description="Germin-like protein" evidence="13">
    <location>
        <begin position="18"/>
        <end position="196"/>
    </location>
</feature>
<gene>
    <name evidence="15" type="ORF">SSX86_003424</name>
</gene>
<dbReference type="SMART" id="SM00835">
    <property type="entry name" value="Cupin_1"/>
    <property type="match status" value="1"/>
</dbReference>
<protein>
    <recommendedName>
        <fullName evidence="13">Germin-like protein</fullName>
    </recommendedName>
</protein>
<dbReference type="CDD" id="cd02241">
    <property type="entry name" value="cupin_OxOx"/>
    <property type="match status" value="1"/>
</dbReference>
<feature type="binding site" evidence="11">
    <location>
        <position position="96"/>
    </location>
    <ligand>
        <name>oxalate</name>
        <dbReference type="ChEBI" id="CHEBI:30623"/>
    </ligand>
</feature>
<feature type="binding site" evidence="12">
    <location>
        <position position="96"/>
    </location>
    <ligand>
        <name>Mn(2+)</name>
        <dbReference type="ChEBI" id="CHEBI:29035"/>
    </ligand>
</feature>
<evidence type="ECO:0000256" key="4">
    <source>
        <dbReference type="ARBA" id="ARBA00011268"/>
    </source>
</evidence>
<evidence type="ECO:0000256" key="6">
    <source>
        <dbReference type="ARBA" id="ARBA00022525"/>
    </source>
</evidence>
<evidence type="ECO:0000256" key="8">
    <source>
        <dbReference type="ARBA" id="ARBA00022729"/>
    </source>
</evidence>
<reference evidence="15 16" key="1">
    <citation type="submission" date="2024-04" db="EMBL/GenBank/DDBJ databases">
        <title>The reference genome of an endangered Asteraceae, Deinandra increscens subsp. villosa, native to the Central Coast of California.</title>
        <authorList>
            <person name="Guilliams M."/>
            <person name="Hasenstab-Lehman K."/>
            <person name="Meyer R."/>
            <person name="Mcevoy S."/>
        </authorList>
    </citation>
    <scope>NUCLEOTIDE SEQUENCE [LARGE SCALE GENOMIC DNA]</scope>
    <source>
        <tissue evidence="15">Leaf</tissue>
    </source>
</reference>
<organism evidence="15 16">
    <name type="scientific">Deinandra increscens subsp. villosa</name>
    <dbReference type="NCBI Taxonomy" id="3103831"/>
    <lineage>
        <taxon>Eukaryota</taxon>
        <taxon>Viridiplantae</taxon>
        <taxon>Streptophyta</taxon>
        <taxon>Embryophyta</taxon>
        <taxon>Tracheophyta</taxon>
        <taxon>Spermatophyta</taxon>
        <taxon>Magnoliopsida</taxon>
        <taxon>eudicotyledons</taxon>
        <taxon>Gunneridae</taxon>
        <taxon>Pentapetalae</taxon>
        <taxon>asterids</taxon>
        <taxon>campanulids</taxon>
        <taxon>Asterales</taxon>
        <taxon>Asteraceae</taxon>
        <taxon>Asteroideae</taxon>
        <taxon>Heliantheae alliance</taxon>
        <taxon>Madieae</taxon>
        <taxon>Madiinae</taxon>
        <taxon>Deinandra</taxon>
    </lineage>
</organism>
<evidence type="ECO:0000256" key="9">
    <source>
        <dbReference type="ARBA" id="ARBA00023180"/>
    </source>
</evidence>
<dbReference type="PANTHER" id="PTHR31238">
    <property type="entry name" value="GERMIN-LIKE PROTEIN SUBFAMILY 3 MEMBER 3"/>
    <property type="match status" value="1"/>
</dbReference>
<dbReference type="GO" id="GO:0048046">
    <property type="term" value="C:apoplast"/>
    <property type="evidence" value="ECO:0007669"/>
    <property type="project" value="UniProtKB-SubCell"/>
</dbReference>
<dbReference type="InterPro" id="IPR006045">
    <property type="entry name" value="Cupin_1"/>
</dbReference>
<keyword evidence="5 13" id="KW-0052">Apoplast</keyword>
<dbReference type="FunFam" id="2.60.120.10:FF:000098">
    <property type="entry name" value="Germin-like protein 9-3"/>
    <property type="match status" value="1"/>
</dbReference>
<dbReference type="InterPro" id="IPR011051">
    <property type="entry name" value="RmlC_Cupin_sf"/>
</dbReference>
<feature type="binding site" evidence="11">
    <location>
        <position position="91"/>
    </location>
    <ligand>
        <name>oxalate</name>
        <dbReference type="ChEBI" id="CHEBI:30623"/>
    </ligand>
</feature>
<feature type="domain" description="Cupin type-1" evidence="14">
    <location>
        <begin position="38"/>
        <end position="188"/>
    </location>
</feature>
<evidence type="ECO:0000256" key="2">
    <source>
        <dbReference type="ARBA" id="ARBA00004271"/>
    </source>
</evidence>
<evidence type="ECO:0000256" key="1">
    <source>
        <dbReference type="ARBA" id="ARBA00003629"/>
    </source>
</evidence>
<comment type="subcellular location">
    <subcellularLocation>
        <location evidence="2 13">Secreted</location>
        <location evidence="2 13">Extracellular space</location>
        <location evidence="2 13">Apoplast</location>
    </subcellularLocation>
</comment>
<evidence type="ECO:0000256" key="12">
    <source>
        <dbReference type="PIRSR" id="PIRSR601929-2"/>
    </source>
</evidence>
<dbReference type="Proteomes" id="UP001408789">
    <property type="component" value="Unassembled WGS sequence"/>
</dbReference>
<name>A0AAP0H9W9_9ASTR</name>
<accession>A0AAP0H9W9</accession>
<dbReference type="InterPro" id="IPR001929">
    <property type="entry name" value="Germin"/>
</dbReference>
<feature type="binding site" evidence="12">
    <location>
        <position position="91"/>
    </location>
    <ligand>
        <name>Mn(2+)</name>
        <dbReference type="ChEBI" id="CHEBI:29035"/>
    </ligand>
</feature>
<dbReference type="GO" id="GO:0030145">
    <property type="term" value="F:manganese ion binding"/>
    <property type="evidence" value="ECO:0007669"/>
    <property type="project" value="UniProtKB-UniRule"/>
</dbReference>
<dbReference type="PRINTS" id="PR00325">
    <property type="entry name" value="GERMIN"/>
</dbReference>
<dbReference type="InterPro" id="IPR014710">
    <property type="entry name" value="RmlC-like_jellyroll"/>
</dbReference>
<keyword evidence="16" id="KW-1185">Reference proteome</keyword>
<dbReference type="SUPFAM" id="SSF51182">
    <property type="entry name" value="RmlC-like cupins"/>
    <property type="match status" value="1"/>
</dbReference>
<keyword evidence="7 11" id="KW-0479">Metal-binding</keyword>
<keyword evidence="9" id="KW-0325">Glycoprotein</keyword>
<evidence type="ECO:0000256" key="7">
    <source>
        <dbReference type="ARBA" id="ARBA00022723"/>
    </source>
</evidence>
<keyword evidence="8 13" id="KW-0732">Signal</keyword>
<keyword evidence="6 13" id="KW-0964">Secreted</keyword>
<dbReference type="EMBL" id="JBCNJP010000007">
    <property type="protein sequence ID" value="KAK9075105.1"/>
    <property type="molecule type" value="Genomic_DNA"/>
</dbReference>
<feature type="binding site" evidence="12">
    <location>
        <position position="135"/>
    </location>
    <ligand>
        <name>Mn(2+)</name>
        <dbReference type="ChEBI" id="CHEBI:29035"/>
    </ligand>
</feature>
<sequence>MILNVVFMFAILRLANTGDPNILNDFVASNNTIDANYFTFTEMRQLVGGEYPTTFRALKVSMNEFPTLNGQSISYAILEFPPNSVNPVHIHPRASEIMFLVTGSLQVGFVDTSDKLYTQSLQVGDIFVFPTGLVHFQYNNDTKEPALAISAFGSANAGTQPIPTSVFNTSIFEGILDASFHATRATIRKIEEGLKE</sequence>
<evidence type="ECO:0000256" key="13">
    <source>
        <dbReference type="RuleBase" id="RU366015"/>
    </source>
</evidence>
<evidence type="ECO:0000313" key="16">
    <source>
        <dbReference type="Proteomes" id="UP001408789"/>
    </source>
</evidence>